<evidence type="ECO:0000313" key="2">
    <source>
        <dbReference type="Proteomes" id="UP000185999"/>
    </source>
</evidence>
<gene>
    <name evidence="1" type="ORF">SAMN05421760_111149</name>
</gene>
<reference evidence="2" key="1">
    <citation type="submission" date="2017-01" db="EMBL/GenBank/DDBJ databases">
        <authorList>
            <person name="Varghese N."/>
            <person name="Submissions S."/>
        </authorList>
    </citation>
    <scope>NUCLEOTIDE SEQUENCE [LARGE SCALE GENOMIC DNA]</scope>
    <source>
        <strain evidence="2">DSM 22306</strain>
    </source>
</reference>
<dbReference type="AlphaFoldDB" id="A0A1N7NYE7"/>
<proteinExistence type="predicted"/>
<sequence>MGVSFQKEFGISLNIYIDKIESFSEVERCDFFRILAHSLTVSIRVYLYDNELDDEEKLNRVKWLNEILHRVITKVYVRPYDKNNVEGFFEMMADYIEKNPNIYEQLEHCFNKSFHRVRS</sequence>
<dbReference type="EMBL" id="FTOE01000011">
    <property type="protein sequence ID" value="SIT03308.1"/>
    <property type="molecule type" value="Genomic_DNA"/>
</dbReference>
<name>A0A1N7NYE7_9GAMM</name>
<organism evidence="1 2">
    <name type="scientific">Neptunomonas antarctica</name>
    <dbReference type="NCBI Taxonomy" id="619304"/>
    <lineage>
        <taxon>Bacteria</taxon>
        <taxon>Pseudomonadati</taxon>
        <taxon>Pseudomonadota</taxon>
        <taxon>Gammaproteobacteria</taxon>
        <taxon>Oceanospirillales</taxon>
        <taxon>Oceanospirillaceae</taxon>
        <taxon>Neptunomonas</taxon>
    </lineage>
</organism>
<dbReference type="Proteomes" id="UP000185999">
    <property type="component" value="Unassembled WGS sequence"/>
</dbReference>
<accession>A0A1N7NYE7</accession>
<dbReference type="STRING" id="619304.SAMN05421760_111149"/>
<evidence type="ECO:0000313" key="1">
    <source>
        <dbReference type="EMBL" id="SIT03308.1"/>
    </source>
</evidence>
<protein>
    <submittedName>
        <fullName evidence="1">Uncharacterized protein</fullName>
    </submittedName>
</protein>
<keyword evidence="2" id="KW-1185">Reference proteome</keyword>